<protein>
    <recommendedName>
        <fullName evidence="5">Band 7 domain-containing protein</fullName>
    </recommendedName>
</protein>
<accession>A0AA39GNY0</accession>
<feature type="transmembrane region" description="Helical" evidence="4">
    <location>
        <begin position="23"/>
        <end position="46"/>
    </location>
</feature>
<proteinExistence type="inferred from homology"/>
<evidence type="ECO:0000256" key="4">
    <source>
        <dbReference type="SAM" id="Phobius"/>
    </source>
</evidence>
<dbReference type="EMBL" id="JAUCMV010000006">
    <property type="protein sequence ID" value="KAK0390434.1"/>
    <property type="molecule type" value="Genomic_DNA"/>
</dbReference>
<dbReference type="Pfam" id="PF01145">
    <property type="entry name" value="Band_7"/>
    <property type="match status" value="1"/>
</dbReference>
<dbReference type="InterPro" id="IPR018080">
    <property type="entry name" value="Band_7/stomatin-like_CS"/>
</dbReference>
<dbReference type="Proteomes" id="UP001175271">
    <property type="component" value="Unassembled WGS sequence"/>
</dbReference>
<keyword evidence="7" id="KW-1185">Reference proteome</keyword>
<evidence type="ECO:0000313" key="6">
    <source>
        <dbReference type="EMBL" id="KAK0390434.1"/>
    </source>
</evidence>
<sequence length="329" mass="36262">MASPNGRICMRLASSLRGNFTKVLNATLNILLLINSSICLLGMPLAPEKGSYPPSSVDTLRYKMVRPLAIVRLTIIAMAWVIFVATLPISLFFCIKIVHEYKRMVVFRLGRVLQRRALGPGVVIVLPCIDEHHLIDLRTMSYDVPSQEMLTKDSVTVSVDAAVYFRTCDPVATISSNRDARVSTRQLAQTTLRNVLGTRTLSEIMSDREGIALQAQSMLDEGTHPWGIKVERVEVKDIRLPRELCRVLAAEAEASREADAKVVSANGELKASMALKEAADSIASSPAALQLRYLQTLARISTTQNHTIVVPIPSQLIRSISSHIYKISA</sequence>
<feature type="transmembrane region" description="Helical" evidence="4">
    <location>
        <begin position="69"/>
        <end position="95"/>
    </location>
</feature>
<dbReference type="GO" id="GO:0009898">
    <property type="term" value="C:cytoplasmic side of plasma membrane"/>
    <property type="evidence" value="ECO:0007669"/>
    <property type="project" value="UniProtKB-ARBA"/>
</dbReference>
<feature type="domain" description="Band 7" evidence="5">
    <location>
        <begin position="93"/>
        <end position="252"/>
    </location>
</feature>
<comment type="subcellular location">
    <subcellularLocation>
        <location evidence="1">Membrane</location>
    </subcellularLocation>
</comment>
<keyword evidence="4" id="KW-1133">Transmembrane helix</keyword>
<evidence type="ECO:0000313" key="7">
    <source>
        <dbReference type="Proteomes" id="UP001175271"/>
    </source>
</evidence>
<dbReference type="FunFam" id="3.30.479.30:FF:000004">
    <property type="entry name" value="Putative membrane protease family, stomatin"/>
    <property type="match status" value="1"/>
</dbReference>
<evidence type="ECO:0000256" key="1">
    <source>
        <dbReference type="ARBA" id="ARBA00004370"/>
    </source>
</evidence>
<evidence type="ECO:0000259" key="5">
    <source>
        <dbReference type="SMART" id="SM00244"/>
    </source>
</evidence>
<dbReference type="SUPFAM" id="SSF117892">
    <property type="entry name" value="Band 7/SPFH domain"/>
    <property type="match status" value="1"/>
</dbReference>
<dbReference type="PRINTS" id="PR00721">
    <property type="entry name" value="STOMATIN"/>
</dbReference>
<evidence type="ECO:0000256" key="2">
    <source>
        <dbReference type="ARBA" id="ARBA00008164"/>
    </source>
</evidence>
<organism evidence="6 7">
    <name type="scientific">Steinernema hermaphroditum</name>
    <dbReference type="NCBI Taxonomy" id="289476"/>
    <lineage>
        <taxon>Eukaryota</taxon>
        <taxon>Metazoa</taxon>
        <taxon>Ecdysozoa</taxon>
        <taxon>Nematoda</taxon>
        <taxon>Chromadorea</taxon>
        <taxon>Rhabditida</taxon>
        <taxon>Tylenchina</taxon>
        <taxon>Panagrolaimomorpha</taxon>
        <taxon>Strongyloidoidea</taxon>
        <taxon>Steinernematidae</taxon>
        <taxon>Steinernema</taxon>
    </lineage>
</organism>
<dbReference type="PROSITE" id="PS01270">
    <property type="entry name" value="BAND_7"/>
    <property type="match status" value="1"/>
</dbReference>
<dbReference type="Gene3D" id="3.30.479.30">
    <property type="entry name" value="Band 7 domain"/>
    <property type="match status" value="1"/>
</dbReference>
<gene>
    <name evidence="6" type="ORF">QR680_019351</name>
</gene>
<dbReference type="Gene3D" id="6.10.250.2090">
    <property type="match status" value="1"/>
</dbReference>
<keyword evidence="4" id="KW-0812">Transmembrane</keyword>
<comment type="similarity">
    <text evidence="2">Belongs to the band 7/mec-2 family.</text>
</comment>
<dbReference type="InterPro" id="IPR036013">
    <property type="entry name" value="Band_7/SPFH_dom_sf"/>
</dbReference>
<keyword evidence="3 4" id="KW-0472">Membrane</keyword>
<name>A0AA39GNY0_9BILA</name>
<dbReference type="AlphaFoldDB" id="A0AA39GNY0"/>
<reference evidence="6" key="1">
    <citation type="submission" date="2023-06" db="EMBL/GenBank/DDBJ databases">
        <title>Genomic analysis of the entomopathogenic nematode Steinernema hermaphroditum.</title>
        <authorList>
            <person name="Schwarz E.M."/>
            <person name="Heppert J.K."/>
            <person name="Baniya A."/>
            <person name="Schwartz H.T."/>
            <person name="Tan C.-H."/>
            <person name="Antoshechkin I."/>
            <person name="Sternberg P.W."/>
            <person name="Goodrich-Blair H."/>
            <person name="Dillman A.R."/>
        </authorList>
    </citation>
    <scope>NUCLEOTIDE SEQUENCE</scope>
    <source>
        <strain evidence="6">PS9179</strain>
        <tissue evidence="6">Whole animal</tissue>
    </source>
</reference>
<dbReference type="PANTHER" id="PTHR10264">
    <property type="entry name" value="BAND 7 PROTEIN-RELATED"/>
    <property type="match status" value="1"/>
</dbReference>
<dbReference type="PANTHER" id="PTHR10264:SF116">
    <property type="entry name" value="STOMATIN-3"/>
    <property type="match status" value="1"/>
</dbReference>
<evidence type="ECO:0000256" key="3">
    <source>
        <dbReference type="ARBA" id="ARBA00023136"/>
    </source>
</evidence>
<dbReference type="InterPro" id="IPR043202">
    <property type="entry name" value="Band-7_stomatin-like"/>
</dbReference>
<dbReference type="InterPro" id="IPR001107">
    <property type="entry name" value="Band_7"/>
</dbReference>
<comment type="caution">
    <text evidence="6">The sequence shown here is derived from an EMBL/GenBank/DDBJ whole genome shotgun (WGS) entry which is preliminary data.</text>
</comment>
<dbReference type="InterPro" id="IPR001972">
    <property type="entry name" value="Stomatin_HflK_fam"/>
</dbReference>
<dbReference type="SMART" id="SM00244">
    <property type="entry name" value="PHB"/>
    <property type="match status" value="1"/>
</dbReference>